<dbReference type="InterPro" id="IPR018289">
    <property type="entry name" value="MULE_transposase_dom"/>
</dbReference>
<name>A0A444Z6M5_ARAHY</name>
<proteinExistence type="predicted"/>
<feature type="domain" description="FAR1" evidence="1">
    <location>
        <begin position="24"/>
        <end position="108"/>
    </location>
</feature>
<dbReference type="Proteomes" id="UP000289738">
    <property type="component" value="Chromosome B05"/>
</dbReference>
<dbReference type="PANTHER" id="PTHR47718:SF13">
    <property type="entry name" value="OS09G0290500 PROTEIN"/>
    <property type="match status" value="1"/>
</dbReference>
<dbReference type="OrthoDB" id="5301000at2759"/>
<dbReference type="AlphaFoldDB" id="A0A444Z6M5"/>
<dbReference type="Pfam" id="PF03101">
    <property type="entry name" value="FAR1"/>
    <property type="match status" value="1"/>
</dbReference>
<organism evidence="3 4">
    <name type="scientific">Arachis hypogaea</name>
    <name type="common">Peanut</name>
    <dbReference type="NCBI Taxonomy" id="3818"/>
    <lineage>
        <taxon>Eukaryota</taxon>
        <taxon>Viridiplantae</taxon>
        <taxon>Streptophyta</taxon>
        <taxon>Embryophyta</taxon>
        <taxon>Tracheophyta</taxon>
        <taxon>Spermatophyta</taxon>
        <taxon>Magnoliopsida</taxon>
        <taxon>eudicotyledons</taxon>
        <taxon>Gunneridae</taxon>
        <taxon>Pentapetalae</taxon>
        <taxon>rosids</taxon>
        <taxon>fabids</taxon>
        <taxon>Fabales</taxon>
        <taxon>Fabaceae</taxon>
        <taxon>Papilionoideae</taxon>
        <taxon>50 kb inversion clade</taxon>
        <taxon>dalbergioids sensu lato</taxon>
        <taxon>Dalbergieae</taxon>
        <taxon>Pterocarpus clade</taxon>
        <taxon>Arachis</taxon>
    </lineage>
</organism>
<evidence type="ECO:0000259" key="2">
    <source>
        <dbReference type="Pfam" id="PF10551"/>
    </source>
</evidence>
<evidence type="ECO:0000259" key="1">
    <source>
        <dbReference type="Pfam" id="PF03101"/>
    </source>
</evidence>
<sequence length="260" mass="30546">MESKISDDVPIIGMEFESLDAVIEFYNTYTRRVGFDWRNRSSKKNADGVVCYVMLVCNQEDRAESKVDETRKTYPKGPTWCKARMIAFSDVGSSWIVRVVKLKHCHDLDCTNMRLLRRNKVISMQKLLNHARGPDSLSFQEKNVRNFIDLDRRSIEKGGDGKAMMDYFRPMKERDIRFYYDIDYNEECQIIRIFFPNPRSIASYQYFGDVVSFDTIYITNKYDMSFATFVGVNHREQSVLLGCGLLNFEEKASFVWLFNF</sequence>
<protein>
    <submittedName>
        <fullName evidence="3">Uncharacterized protein</fullName>
    </submittedName>
</protein>
<comment type="caution">
    <text evidence="3">The sequence shown here is derived from an EMBL/GenBank/DDBJ whole genome shotgun (WGS) entry which is preliminary data.</text>
</comment>
<feature type="domain" description="MULE transposase" evidence="2">
    <location>
        <begin position="210"/>
        <end position="259"/>
    </location>
</feature>
<accession>A0A444Z6M5</accession>
<dbReference type="InterPro" id="IPR004330">
    <property type="entry name" value="FAR1_DNA_bnd_dom"/>
</dbReference>
<dbReference type="Pfam" id="PF10551">
    <property type="entry name" value="MULE"/>
    <property type="match status" value="1"/>
</dbReference>
<dbReference type="STRING" id="3818.A0A444Z6M5"/>
<dbReference type="EMBL" id="SDMP01000015">
    <property type="protein sequence ID" value="RYR09798.1"/>
    <property type="molecule type" value="Genomic_DNA"/>
</dbReference>
<gene>
    <name evidence="3" type="ORF">Ahy_B05g078209</name>
</gene>
<evidence type="ECO:0000313" key="3">
    <source>
        <dbReference type="EMBL" id="RYR09798.1"/>
    </source>
</evidence>
<reference evidence="3 4" key="1">
    <citation type="submission" date="2019-01" db="EMBL/GenBank/DDBJ databases">
        <title>Sequencing of cultivated peanut Arachis hypogaea provides insights into genome evolution and oil improvement.</title>
        <authorList>
            <person name="Chen X."/>
        </authorList>
    </citation>
    <scope>NUCLEOTIDE SEQUENCE [LARGE SCALE GENOMIC DNA]</scope>
    <source>
        <strain evidence="4">cv. Fuhuasheng</strain>
        <tissue evidence="3">Leaves</tissue>
    </source>
</reference>
<dbReference type="PANTHER" id="PTHR47718">
    <property type="entry name" value="OS01G0519700 PROTEIN"/>
    <property type="match status" value="1"/>
</dbReference>
<keyword evidence="4" id="KW-1185">Reference proteome</keyword>
<evidence type="ECO:0000313" key="4">
    <source>
        <dbReference type="Proteomes" id="UP000289738"/>
    </source>
</evidence>